<proteinExistence type="predicted"/>
<organism evidence="2 3">
    <name type="scientific">Raoultella phage Ro1</name>
    <dbReference type="NCBI Taxonomy" id="2053702"/>
    <lineage>
        <taxon>Viruses</taxon>
        <taxon>Duplodnaviria</taxon>
        <taxon>Heunggongvirae</taxon>
        <taxon>Uroviricota</taxon>
        <taxon>Caudoviricetes</taxon>
        <taxon>Vequintavirinae</taxon>
        <taxon>Mydovirus</taxon>
        <taxon>Mydovirus Ro1</taxon>
    </lineage>
</organism>
<evidence type="ECO:0000256" key="1">
    <source>
        <dbReference type="SAM" id="Coils"/>
    </source>
</evidence>
<dbReference type="EMBL" id="MG250486">
    <property type="protein sequence ID" value="AUE23450.1"/>
    <property type="molecule type" value="Genomic_DNA"/>
</dbReference>
<sequence length="95" mass="10909">MKKFILAALLVVAFSTQATEFYTENDLANMKIQSIDEAARGDILESYKRGLEKVMVQRETAEMQLKVAELELEISKMKRDILLNRIALEAMEKNK</sequence>
<name>A0A2H4YGZ4_9CAUD</name>
<reference evidence="2 3" key="1">
    <citation type="submission" date="2017-10" db="EMBL/GenBank/DDBJ databases">
        <title>Antibacterial composition for extension of chilled fish shelf life and decreasing of risk of food-borne infections, bacteriophage strains for its preparation.</title>
        <authorList>
            <person name="Zulkarneev E.R."/>
            <person name="Aleshkin A.V."/>
            <person name="Rubalsky O.V."/>
            <person name="Kiseleva I.A."/>
            <person name="Rubalskii E.O."/>
            <person name="Lebedev S.N."/>
        </authorList>
    </citation>
    <scope>NUCLEOTIDE SEQUENCE [LARGE SCALE GENOMIC DNA]</scope>
</reference>
<evidence type="ECO:0000313" key="2">
    <source>
        <dbReference type="EMBL" id="AUE23450.1"/>
    </source>
</evidence>
<keyword evidence="3" id="KW-1185">Reference proteome</keyword>
<protein>
    <submittedName>
        <fullName evidence="2">Uncharacterized protein</fullName>
    </submittedName>
</protein>
<keyword evidence="1" id="KW-0175">Coiled coil</keyword>
<gene>
    <name evidence="2" type="ORF">Ro1_00245</name>
</gene>
<feature type="coiled-coil region" evidence="1">
    <location>
        <begin position="51"/>
        <end position="80"/>
    </location>
</feature>
<dbReference type="Proteomes" id="UP000241480">
    <property type="component" value="Segment"/>
</dbReference>
<evidence type="ECO:0000313" key="3">
    <source>
        <dbReference type="Proteomes" id="UP000241480"/>
    </source>
</evidence>
<accession>A0A2H4YGZ4</accession>